<dbReference type="InterPro" id="IPR034164">
    <property type="entry name" value="Pepsin-like_dom"/>
</dbReference>
<keyword evidence="3" id="KW-0378">Hydrolase</keyword>
<evidence type="ECO:0000256" key="3">
    <source>
        <dbReference type="RuleBase" id="RU000454"/>
    </source>
</evidence>
<evidence type="ECO:0000256" key="1">
    <source>
        <dbReference type="ARBA" id="ARBA00007447"/>
    </source>
</evidence>
<comment type="similarity">
    <text evidence="1 3">Belongs to the peptidase A1 family.</text>
</comment>
<keyword evidence="2 3" id="KW-0064">Aspartyl protease</keyword>
<dbReference type="SUPFAM" id="SSF50630">
    <property type="entry name" value="Acid proteases"/>
    <property type="match status" value="1"/>
</dbReference>
<reference evidence="6 7" key="1">
    <citation type="journal article" date="2016" name="Mol. Biol. Evol.">
        <title>Comparative Genomics of Early-Diverging Mushroom-Forming Fungi Provides Insights into the Origins of Lignocellulose Decay Capabilities.</title>
        <authorList>
            <person name="Nagy L.G."/>
            <person name="Riley R."/>
            <person name="Tritt A."/>
            <person name="Adam C."/>
            <person name="Daum C."/>
            <person name="Floudas D."/>
            <person name="Sun H."/>
            <person name="Yadav J.S."/>
            <person name="Pangilinan J."/>
            <person name="Larsson K.H."/>
            <person name="Matsuura K."/>
            <person name="Barry K."/>
            <person name="Labutti K."/>
            <person name="Kuo R."/>
            <person name="Ohm R.A."/>
            <person name="Bhattacharya S.S."/>
            <person name="Shirouzu T."/>
            <person name="Yoshinaga Y."/>
            <person name="Martin F.M."/>
            <person name="Grigoriev I.V."/>
            <person name="Hibbett D.S."/>
        </authorList>
    </citation>
    <scope>NUCLEOTIDE SEQUENCE [LARGE SCALE GENOMIC DNA]</scope>
    <source>
        <strain evidence="6 7">CBS 109695</strain>
    </source>
</reference>
<dbReference type="InterPro" id="IPR021109">
    <property type="entry name" value="Peptidase_aspartic_dom_sf"/>
</dbReference>
<dbReference type="PROSITE" id="PS00141">
    <property type="entry name" value="ASP_PROTEASE"/>
    <property type="match status" value="2"/>
</dbReference>
<feature type="signal peptide" evidence="4">
    <location>
        <begin position="1"/>
        <end position="21"/>
    </location>
</feature>
<name>A0A167UR99_9AGAM</name>
<dbReference type="STRING" id="436010.A0A167UR99"/>
<dbReference type="PANTHER" id="PTHR47966">
    <property type="entry name" value="BETA-SITE APP-CLEAVING ENZYME, ISOFORM A-RELATED"/>
    <property type="match status" value="1"/>
</dbReference>
<evidence type="ECO:0000313" key="7">
    <source>
        <dbReference type="Proteomes" id="UP000076532"/>
    </source>
</evidence>
<dbReference type="OrthoDB" id="660550at2759"/>
<dbReference type="InterPro" id="IPR001969">
    <property type="entry name" value="Aspartic_peptidase_AS"/>
</dbReference>
<dbReference type="InterPro" id="IPR033121">
    <property type="entry name" value="PEPTIDASE_A1"/>
</dbReference>
<organism evidence="6 7">
    <name type="scientific">Athelia psychrophila</name>
    <dbReference type="NCBI Taxonomy" id="1759441"/>
    <lineage>
        <taxon>Eukaryota</taxon>
        <taxon>Fungi</taxon>
        <taxon>Dikarya</taxon>
        <taxon>Basidiomycota</taxon>
        <taxon>Agaricomycotina</taxon>
        <taxon>Agaricomycetes</taxon>
        <taxon>Agaricomycetidae</taxon>
        <taxon>Atheliales</taxon>
        <taxon>Atheliaceae</taxon>
        <taxon>Athelia</taxon>
    </lineage>
</organism>
<dbReference type="PROSITE" id="PS51767">
    <property type="entry name" value="PEPTIDASE_A1"/>
    <property type="match status" value="1"/>
</dbReference>
<keyword evidence="4" id="KW-0732">Signal</keyword>
<feature type="domain" description="Peptidase A1" evidence="5">
    <location>
        <begin position="78"/>
        <end position="382"/>
    </location>
</feature>
<proteinExistence type="inferred from homology"/>
<sequence length="385" mass="39811">MVNFKALSTSVVLSFAFAVLGSPVAREERTFLTHPITRKSSSSIPKILEKDIGRIANFNGDAQATVYSGAVTNEEDSYLAAVTIGTQVFSLIVDTGSANIWVGANTKLTGCISTGHPVTVSYGSGSFSGTECIDSVSFAGATVAKQSIGDATTTSGFSGVDGIFGFGPAILTEDTVSGVVVVPTFLDNLKTQGSIATEVLGVYYAPESGSDDDDANGELTLGGVDPTKYTGSIVYAPKTTTGATADYWGVVVSAITYGTTSLGSGSAIVDTGTTLIYIPTTAYTKFLTASGGKTDSSTGLAMYTKQPTSNFSFAIGGAVLTLTPAQYLVPAAQYSAFGLTGSDYYSWINDGGSSGVDMIIGQKFIENYYTVFDTTNSRIGFATRA</sequence>
<protein>
    <submittedName>
        <fullName evidence="6">Acid protease</fullName>
    </submittedName>
</protein>
<dbReference type="AlphaFoldDB" id="A0A167UR99"/>
<evidence type="ECO:0000259" key="5">
    <source>
        <dbReference type="PROSITE" id="PS51767"/>
    </source>
</evidence>
<dbReference type="Proteomes" id="UP000076532">
    <property type="component" value="Unassembled WGS sequence"/>
</dbReference>
<dbReference type="PANTHER" id="PTHR47966:SF51">
    <property type="entry name" value="BETA-SITE APP-CLEAVING ENZYME, ISOFORM A-RELATED"/>
    <property type="match status" value="1"/>
</dbReference>
<evidence type="ECO:0000256" key="4">
    <source>
        <dbReference type="SAM" id="SignalP"/>
    </source>
</evidence>
<dbReference type="EMBL" id="KV417947">
    <property type="protein sequence ID" value="KZP04208.1"/>
    <property type="molecule type" value="Genomic_DNA"/>
</dbReference>
<evidence type="ECO:0000256" key="2">
    <source>
        <dbReference type="ARBA" id="ARBA00022750"/>
    </source>
</evidence>
<feature type="chain" id="PRO_5007893132" evidence="4">
    <location>
        <begin position="22"/>
        <end position="385"/>
    </location>
</feature>
<keyword evidence="7" id="KW-1185">Reference proteome</keyword>
<dbReference type="GO" id="GO:0004190">
    <property type="term" value="F:aspartic-type endopeptidase activity"/>
    <property type="evidence" value="ECO:0007669"/>
    <property type="project" value="UniProtKB-KW"/>
</dbReference>
<accession>A0A167UR99</accession>
<dbReference type="GO" id="GO:0006508">
    <property type="term" value="P:proteolysis"/>
    <property type="evidence" value="ECO:0007669"/>
    <property type="project" value="UniProtKB-KW"/>
</dbReference>
<dbReference type="Gene3D" id="2.40.70.10">
    <property type="entry name" value="Acid Proteases"/>
    <property type="match status" value="2"/>
</dbReference>
<evidence type="ECO:0000313" key="6">
    <source>
        <dbReference type="EMBL" id="KZP04208.1"/>
    </source>
</evidence>
<gene>
    <name evidence="6" type="ORF">FIBSPDRAFT_807077</name>
</gene>
<keyword evidence="3 6" id="KW-0645">Protease</keyword>
<dbReference type="InterPro" id="IPR001461">
    <property type="entry name" value="Aspartic_peptidase_A1"/>
</dbReference>
<dbReference type="PRINTS" id="PR00792">
    <property type="entry name" value="PEPSIN"/>
</dbReference>
<dbReference type="CDD" id="cd05471">
    <property type="entry name" value="pepsin_like"/>
    <property type="match status" value="1"/>
</dbReference>
<dbReference type="Pfam" id="PF00026">
    <property type="entry name" value="Asp"/>
    <property type="match status" value="1"/>
</dbReference>